<comment type="caution">
    <text evidence="3">The sequence shown here is derived from an EMBL/GenBank/DDBJ whole genome shotgun (WGS) entry which is preliminary data.</text>
</comment>
<protein>
    <recommendedName>
        <fullName evidence="6">Secreted protein</fullName>
    </recommendedName>
</protein>
<name>A0A4D4MGQ7_STRAX</name>
<evidence type="ECO:0000256" key="1">
    <source>
        <dbReference type="SAM" id="SignalP"/>
    </source>
</evidence>
<dbReference type="EMBL" id="BJHY01000001">
    <property type="protein sequence ID" value="GDY71046.1"/>
    <property type="molecule type" value="Genomic_DNA"/>
</dbReference>
<dbReference type="Proteomes" id="UP000299211">
    <property type="component" value="Unassembled WGS sequence"/>
</dbReference>
<accession>A0A4D4MGQ7</accession>
<keyword evidence="1" id="KW-0732">Signal</keyword>
<organism evidence="3 4">
    <name type="scientific">Streptomyces avermitilis</name>
    <dbReference type="NCBI Taxonomy" id="33903"/>
    <lineage>
        <taxon>Bacteria</taxon>
        <taxon>Bacillati</taxon>
        <taxon>Actinomycetota</taxon>
        <taxon>Actinomycetes</taxon>
        <taxon>Kitasatosporales</taxon>
        <taxon>Streptomycetaceae</taxon>
        <taxon>Streptomyces</taxon>
    </lineage>
</organism>
<evidence type="ECO:0000313" key="3">
    <source>
        <dbReference type="EMBL" id="GDY71046.1"/>
    </source>
</evidence>
<dbReference type="Proteomes" id="UP000302139">
    <property type="component" value="Unassembled WGS sequence"/>
</dbReference>
<evidence type="ECO:0000313" key="2">
    <source>
        <dbReference type="EMBL" id="GDY68578.1"/>
    </source>
</evidence>
<reference evidence="3 4" key="1">
    <citation type="submission" date="2019-04" db="EMBL/GenBank/DDBJ databases">
        <title>Draft genome sequences of Streptomyces avermitilis ATCC 31267.</title>
        <authorList>
            <person name="Komaki H."/>
            <person name="Tamura T."/>
            <person name="Hosoyama A."/>
        </authorList>
    </citation>
    <scope>NUCLEOTIDE SEQUENCE [LARGE SCALE GENOMIC DNA]</scope>
    <source>
        <strain evidence="3 4">ATCC 31267</strain>
    </source>
</reference>
<feature type="signal peptide" evidence="1">
    <location>
        <begin position="1"/>
        <end position="31"/>
    </location>
</feature>
<evidence type="ECO:0000313" key="4">
    <source>
        <dbReference type="Proteomes" id="UP000299211"/>
    </source>
</evidence>
<proteinExistence type="predicted"/>
<dbReference type="AlphaFoldDB" id="A0A4D4MGQ7"/>
<sequence length="74" mass="7672">METSAWRRLRHLVGASCAAALLAGTVGVASAEAVPQATKATVESSSAAPLQTCTDYHYDENGTLIWDPPGCTPP</sequence>
<reference evidence="2 5" key="2">
    <citation type="submission" date="2019-04" db="EMBL/GenBank/DDBJ databases">
        <title>Draft genome sequences of Streptomyces avermitilis NBRC 14893.</title>
        <authorList>
            <person name="Komaki H."/>
            <person name="Tamura T."/>
            <person name="Hosoyama A."/>
        </authorList>
    </citation>
    <scope>NUCLEOTIDE SEQUENCE [LARGE SCALE GENOMIC DNA]</scope>
    <source>
        <strain evidence="2 5">NBRC 14893</strain>
    </source>
</reference>
<dbReference type="RefSeq" id="WP_137951181.1">
    <property type="nucleotide sequence ID" value="NZ_BAABTN010000024.1"/>
</dbReference>
<feature type="chain" id="PRO_5036356325" description="Secreted protein" evidence="1">
    <location>
        <begin position="32"/>
        <end position="74"/>
    </location>
</feature>
<evidence type="ECO:0008006" key="6">
    <source>
        <dbReference type="Google" id="ProtNLM"/>
    </source>
</evidence>
<gene>
    <name evidence="2" type="ORF">SAV14893_079710</name>
    <name evidence="3" type="ORF">SAV31267_005310</name>
</gene>
<dbReference type="EMBL" id="BJHX01000001">
    <property type="protein sequence ID" value="GDY68578.1"/>
    <property type="molecule type" value="Genomic_DNA"/>
</dbReference>
<evidence type="ECO:0000313" key="5">
    <source>
        <dbReference type="Proteomes" id="UP000302139"/>
    </source>
</evidence>